<evidence type="ECO:0000313" key="2">
    <source>
        <dbReference type="Proteomes" id="UP000008021"/>
    </source>
</evidence>
<reference evidence="1" key="1">
    <citation type="submission" date="2015-04" db="UniProtKB">
        <authorList>
            <consortium name="EnsemblPlants"/>
        </authorList>
    </citation>
    <scope>IDENTIFICATION</scope>
</reference>
<dbReference type="Gramene" id="OMERI08G15420.1">
    <property type="protein sequence ID" value="OMERI08G15420.1"/>
    <property type="gene ID" value="OMERI08G15420"/>
</dbReference>
<protein>
    <submittedName>
        <fullName evidence="1">Uncharacterized protein</fullName>
    </submittedName>
</protein>
<reference evidence="1" key="2">
    <citation type="submission" date="2018-05" db="EMBL/GenBank/DDBJ databases">
        <title>OmerRS3 (Oryza meridionalis Reference Sequence Version 3).</title>
        <authorList>
            <person name="Zhang J."/>
            <person name="Kudrna D."/>
            <person name="Lee S."/>
            <person name="Talag J."/>
            <person name="Welchert J."/>
            <person name="Wing R.A."/>
        </authorList>
    </citation>
    <scope>NUCLEOTIDE SEQUENCE [LARGE SCALE GENOMIC DNA]</scope>
    <source>
        <strain evidence="1">cv. OR44</strain>
    </source>
</reference>
<dbReference type="AlphaFoldDB" id="A0A0E0EMT8"/>
<name>A0A0E0EMT8_9ORYZ</name>
<keyword evidence="2" id="KW-1185">Reference proteome</keyword>
<evidence type="ECO:0000313" key="1">
    <source>
        <dbReference type="EnsemblPlants" id="OMERI08G15420.1"/>
    </source>
</evidence>
<sequence length="93" mass="10530">MELFTCYPHSITKTIARIPPKTKEEEEEKHLQEIKSVFGSSLSTIYLANEIKDREVNAVCGFSVNEYMQTVVKLLAKSTENVGRHSGTPWVSQ</sequence>
<accession>A0A0E0EMT8</accession>
<dbReference type="HOGENOM" id="CLU_2403364_0_0_1"/>
<dbReference type="Proteomes" id="UP000008021">
    <property type="component" value="Chromosome 8"/>
</dbReference>
<dbReference type="EnsemblPlants" id="OMERI08G15420.1">
    <property type="protein sequence ID" value="OMERI08G15420.1"/>
    <property type="gene ID" value="OMERI08G15420"/>
</dbReference>
<organism evidence="1">
    <name type="scientific">Oryza meridionalis</name>
    <dbReference type="NCBI Taxonomy" id="40149"/>
    <lineage>
        <taxon>Eukaryota</taxon>
        <taxon>Viridiplantae</taxon>
        <taxon>Streptophyta</taxon>
        <taxon>Embryophyta</taxon>
        <taxon>Tracheophyta</taxon>
        <taxon>Spermatophyta</taxon>
        <taxon>Magnoliopsida</taxon>
        <taxon>Liliopsida</taxon>
        <taxon>Poales</taxon>
        <taxon>Poaceae</taxon>
        <taxon>BOP clade</taxon>
        <taxon>Oryzoideae</taxon>
        <taxon>Oryzeae</taxon>
        <taxon>Oryzinae</taxon>
        <taxon>Oryza</taxon>
    </lineage>
</organism>
<proteinExistence type="predicted"/>